<dbReference type="Gene3D" id="3.40.920.10">
    <property type="entry name" value="Pyruvate-ferredoxin oxidoreductase, PFOR, domain III"/>
    <property type="match status" value="1"/>
</dbReference>
<dbReference type="PANTHER" id="PTHR43854">
    <property type="entry name" value="INDOLEPYRUVATE OXIDOREDUCTASE SUBUNIT IORB"/>
    <property type="match status" value="1"/>
</dbReference>
<evidence type="ECO:0000259" key="2">
    <source>
        <dbReference type="Pfam" id="PF01558"/>
    </source>
</evidence>
<protein>
    <submittedName>
        <fullName evidence="3">Indolepyruvate oxidoreductase subunit beta</fullName>
    </submittedName>
</protein>
<keyword evidence="3" id="KW-0670">Pyruvate</keyword>
<keyword evidence="4" id="KW-1185">Reference proteome</keyword>
<accession>A0A7G9WA29</accession>
<dbReference type="AlphaFoldDB" id="A0A7G9WA29"/>
<proteinExistence type="predicted"/>
<dbReference type="Proteomes" id="UP000516160">
    <property type="component" value="Chromosome"/>
</dbReference>
<dbReference type="SUPFAM" id="SSF53323">
    <property type="entry name" value="Pyruvate-ferredoxin oxidoreductase, PFOR, domain III"/>
    <property type="match status" value="1"/>
</dbReference>
<dbReference type="InterPro" id="IPR052198">
    <property type="entry name" value="IorB_Oxidoreductase"/>
</dbReference>
<dbReference type="RefSeq" id="WP_213165916.1">
    <property type="nucleotide sequence ID" value="NZ_CP058559.1"/>
</dbReference>
<name>A0A7G9WA29_ALKCA</name>
<evidence type="ECO:0000313" key="4">
    <source>
        <dbReference type="Proteomes" id="UP000516160"/>
    </source>
</evidence>
<dbReference type="EMBL" id="CP058559">
    <property type="protein sequence ID" value="QNO15541.1"/>
    <property type="molecule type" value="Genomic_DNA"/>
</dbReference>
<evidence type="ECO:0000256" key="1">
    <source>
        <dbReference type="ARBA" id="ARBA00023002"/>
    </source>
</evidence>
<dbReference type="InterPro" id="IPR002869">
    <property type="entry name" value="Pyrv_flavodox_OxRed_cen"/>
</dbReference>
<dbReference type="GO" id="GO:0016903">
    <property type="term" value="F:oxidoreductase activity, acting on the aldehyde or oxo group of donors"/>
    <property type="evidence" value="ECO:0007669"/>
    <property type="project" value="InterPro"/>
</dbReference>
<evidence type="ECO:0000313" key="3">
    <source>
        <dbReference type="EMBL" id="QNO15541.1"/>
    </source>
</evidence>
<dbReference type="PANTHER" id="PTHR43854:SF1">
    <property type="entry name" value="INDOLEPYRUVATE OXIDOREDUCTASE SUBUNIT IORB"/>
    <property type="match status" value="1"/>
</dbReference>
<dbReference type="Pfam" id="PF01558">
    <property type="entry name" value="POR"/>
    <property type="match status" value="1"/>
</dbReference>
<dbReference type="InterPro" id="IPR019752">
    <property type="entry name" value="Pyrv/ketoisovalerate_OxRed_cat"/>
</dbReference>
<sequence>MTTNIIIAGVGGQGLVLATRIISEVAIRAGYDAKTSDVIGLSQRGGKVWGIVKFGDKVHSPVVGLKEGDILVALEPLEALRWVDHLKDNAKVVINTQQIFPNRVLLEKEDYPQNIEDKIEERGFTIDKVDALNIAEEIGNLKLINTIILGRLARLLPFGIDVWIEVLKEMVPPNTTVSNLLAFQRGMKK</sequence>
<organism evidence="3 4">
    <name type="scientific">Alkalicella caledoniensis</name>
    <dbReference type="NCBI Taxonomy" id="2731377"/>
    <lineage>
        <taxon>Bacteria</taxon>
        <taxon>Bacillati</taxon>
        <taxon>Bacillota</taxon>
        <taxon>Clostridia</taxon>
        <taxon>Eubacteriales</taxon>
        <taxon>Proteinivoracaceae</taxon>
        <taxon>Alkalicella</taxon>
    </lineage>
</organism>
<gene>
    <name evidence="3" type="ORF">HYG86_12560</name>
</gene>
<feature type="domain" description="Pyruvate/ketoisovalerate oxidoreductase catalytic" evidence="2">
    <location>
        <begin position="11"/>
        <end position="187"/>
    </location>
</feature>
<dbReference type="KEGG" id="acae:HYG86_12560"/>
<reference evidence="3 4" key="1">
    <citation type="submission" date="2020-07" db="EMBL/GenBank/DDBJ databases">
        <title>Alkalicella. sp. LB2 genome.</title>
        <authorList>
            <person name="Postec A."/>
            <person name="Quemeneur M."/>
        </authorList>
    </citation>
    <scope>NUCLEOTIDE SEQUENCE [LARGE SCALE GENOMIC DNA]</scope>
    <source>
        <strain evidence="3 4">LB2</strain>
    </source>
</reference>
<keyword evidence="1" id="KW-0560">Oxidoreductase</keyword>